<evidence type="ECO:0000313" key="3">
    <source>
        <dbReference type="WBParaSite" id="SBAD_0000684001-mRNA-1"/>
    </source>
</evidence>
<name>A0A183ISI6_9BILA</name>
<dbReference type="AlphaFoldDB" id="A0A183ISI6"/>
<organism evidence="3">
    <name type="scientific">Soboliphyme baturini</name>
    <dbReference type="NCBI Taxonomy" id="241478"/>
    <lineage>
        <taxon>Eukaryota</taxon>
        <taxon>Metazoa</taxon>
        <taxon>Ecdysozoa</taxon>
        <taxon>Nematoda</taxon>
        <taxon>Enoplea</taxon>
        <taxon>Dorylaimia</taxon>
        <taxon>Dioctophymatida</taxon>
        <taxon>Dioctophymatoidea</taxon>
        <taxon>Soboliphymatidae</taxon>
        <taxon>Soboliphyme</taxon>
    </lineage>
</organism>
<accession>A0A183ISI6</accession>
<evidence type="ECO:0000313" key="1">
    <source>
        <dbReference type="EMBL" id="VDP10349.1"/>
    </source>
</evidence>
<dbReference type="WBParaSite" id="SBAD_0000684001-mRNA-1">
    <property type="protein sequence ID" value="SBAD_0000684001-mRNA-1"/>
    <property type="gene ID" value="SBAD_0000684001"/>
</dbReference>
<dbReference type="EMBL" id="UZAM01009875">
    <property type="protein sequence ID" value="VDP10349.1"/>
    <property type="molecule type" value="Genomic_DNA"/>
</dbReference>
<gene>
    <name evidence="1" type="ORF">SBAD_LOCUS6583</name>
</gene>
<reference evidence="1 2" key="2">
    <citation type="submission" date="2018-11" db="EMBL/GenBank/DDBJ databases">
        <authorList>
            <consortium name="Pathogen Informatics"/>
        </authorList>
    </citation>
    <scope>NUCLEOTIDE SEQUENCE [LARGE SCALE GENOMIC DNA]</scope>
</reference>
<proteinExistence type="predicted"/>
<dbReference type="Proteomes" id="UP000270296">
    <property type="component" value="Unassembled WGS sequence"/>
</dbReference>
<reference evidence="3" key="1">
    <citation type="submission" date="2016-06" db="UniProtKB">
        <authorList>
            <consortium name="WormBaseParasite"/>
        </authorList>
    </citation>
    <scope>IDENTIFICATION</scope>
</reference>
<keyword evidence="2" id="KW-1185">Reference proteome</keyword>
<sequence length="96" mass="10559">MQHRVVRRKIMAVRYGLSGPRKSVTSPGAYLTISQIELLAADGDCGANRSDPIAVVCLLVMSATSFLQNDRFCLSERFKARQSRLTISVVTEVTIS</sequence>
<protein>
    <submittedName>
        <fullName evidence="1 3">Uncharacterized protein</fullName>
    </submittedName>
</protein>
<evidence type="ECO:0000313" key="2">
    <source>
        <dbReference type="Proteomes" id="UP000270296"/>
    </source>
</evidence>